<comment type="caution">
    <text evidence="1">The sequence shown here is derived from an EMBL/GenBank/DDBJ whole genome shotgun (WGS) entry which is preliminary data.</text>
</comment>
<dbReference type="RefSeq" id="WP_054020219.1">
    <property type="nucleotide sequence ID" value="NZ_BBYR01000032.1"/>
</dbReference>
<reference evidence="1 2" key="2">
    <citation type="journal article" date="2016" name="Science">
        <title>A bacterium that degrades and assimilates poly(ethylene terephthalate).</title>
        <authorList>
            <person name="Yoshida S."/>
            <person name="Hiraga K."/>
            <person name="Takehana T."/>
            <person name="Taniguchi I."/>
            <person name="Yamaji H."/>
            <person name="Maeda Y."/>
            <person name="Toyohara K."/>
            <person name="Miyamoto K."/>
            <person name="Kimura Y."/>
            <person name="Oda K."/>
        </authorList>
    </citation>
    <scope>NUCLEOTIDE SEQUENCE [LARGE SCALE GENOMIC DNA]</scope>
    <source>
        <strain evidence="2">NBRC 110686 / TISTR 2288 / 201-F6</strain>
    </source>
</reference>
<name>A0A0K8P113_PISS1</name>
<protein>
    <submittedName>
        <fullName evidence="1">Uncharacterized protein</fullName>
    </submittedName>
</protein>
<dbReference type="EMBL" id="BBYR01000032">
    <property type="protein sequence ID" value="GAP36224.1"/>
    <property type="molecule type" value="Genomic_DNA"/>
</dbReference>
<organism evidence="1 2">
    <name type="scientific">Piscinibacter sakaiensis</name>
    <name type="common">Ideonella sakaiensis</name>
    <dbReference type="NCBI Taxonomy" id="1547922"/>
    <lineage>
        <taxon>Bacteria</taxon>
        <taxon>Pseudomonadati</taxon>
        <taxon>Pseudomonadota</taxon>
        <taxon>Betaproteobacteria</taxon>
        <taxon>Burkholderiales</taxon>
        <taxon>Sphaerotilaceae</taxon>
        <taxon>Piscinibacter</taxon>
    </lineage>
</organism>
<keyword evidence="2" id="KW-1185">Reference proteome</keyword>
<reference evidence="2" key="1">
    <citation type="submission" date="2015-07" db="EMBL/GenBank/DDBJ databases">
        <title>Discovery of a poly(ethylene terephthalate assimilation.</title>
        <authorList>
            <person name="Yoshida S."/>
            <person name="Hiraga K."/>
            <person name="Takehana T."/>
            <person name="Taniguchi I."/>
            <person name="Yamaji H."/>
            <person name="Maeda Y."/>
            <person name="Toyohara K."/>
            <person name="Miyamoto K."/>
            <person name="Kimura Y."/>
            <person name="Oda K."/>
        </authorList>
    </citation>
    <scope>NUCLEOTIDE SEQUENCE [LARGE SCALE GENOMIC DNA]</scope>
    <source>
        <strain evidence="2">NBRC 110686 / TISTR 2288 / 201-F6</strain>
    </source>
</reference>
<evidence type="ECO:0000313" key="2">
    <source>
        <dbReference type="Proteomes" id="UP000037660"/>
    </source>
</evidence>
<gene>
    <name evidence="1" type="ORF">ISF6_2064</name>
</gene>
<proteinExistence type="predicted"/>
<dbReference type="Proteomes" id="UP000037660">
    <property type="component" value="Unassembled WGS sequence"/>
</dbReference>
<accession>A0A0K8P113</accession>
<evidence type="ECO:0000313" key="1">
    <source>
        <dbReference type="EMBL" id="GAP36224.1"/>
    </source>
</evidence>
<dbReference type="AlphaFoldDB" id="A0A0K8P113"/>
<sequence length="83" mass="8733">MATTTKKVVKLRIKVPANVTVVTELVPTAASLSLDSPLPGRTLVPSASPTTMEMDLTSAKTADWLKKKLVVSSDCGNCCCVRG</sequence>
<dbReference type="STRING" id="1547922.ISF6_2064"/>